<dbReference type="KEGG" id="bvr:BVIR_1884"/>
<dbReference type="InterPro" id="IPR000868">
    <property type="entry name" value="Isochorismatase-like_dom"/>
</dbReference>
<proteinExistence type="predicted"/>
<protein>
    <submittedName>
        <fullName evidence="3">Isochorismatase</fullName>
    </submittedName>
</protein>
<keyword evidence="1" id="KW-0378">Hydrolase</keyword>
<gene>
    <name evidence="3" type="ORF">BV133_2862</name>
</gene>
<dbReference type="InterPro" id="IPR050272">
    <property type="entry name" value="Isochorismatase-like_hydrls"/>
</dbReference>
<feature type="domain" description="Isochorismatase-like" evidence="2">
    <location>
        <begin position="18"/>
        <end position="157"/>
    </location>
</feature>
<dbReference type="GO" id="GO:0016787">
    <property type="term" value="F:hydrolase activity"/>
    <property type="evidence" value="ECO:0007669"/>
    <property type="project" value="UniProtKB-KW"/>
</dbReference>
<dbReference type="RefSeq" id="WP_055037396.1">
    <property type="nucleotide sequence ID" value="NZ_AP014854.2"/>
</dbReference>
<organism evidence="3">
    <name type="scientific">Blastochloris viridis</name>
    <name type="common">Rhodopseudomonas viridis</name>
    <dbReference type="NCBI Taxonomy" id="1079"/>
    <lineage>
        <taxon>Bacteria</taxon>
        <taxon>Pseudomonadati</taxon>
        <taxon>Pseudomonadota</taxon>
        <taxon>Alphaproteobacteria</taxon>
        <taxon>Hyphomicrobiales</taxon>
        <taxon>Blastochloridaceae</taxon>
        <taxon>Blastochloris</taxon>
    </lineage>
</organism>
<reference evidence="3" key="1">
    <citation type="journal article" date="2015" name="Genome Announc.">
        <title>Complete Genome Sequence of the Bacteriochlorophyll b-Producing Photosynthetic Bacterium Blastochloris viridis.</title>
        <authorList>
            <person name="Tsukatani Y."/>
            <person name="Hirose Y."/>
            <person name="Harada J."/>
            <person name="Misawa N."/>
            <person name="Mori K."/>
            <person name="Inoue K."/>
            <person name="Tamiaki H."/>
        </authorList>
    </citation>
    <scope>NUCLEOTIDE SEQUENCE [LARGE SCALE GENOMIC DNA]</scope>
    <source>
        <strain evidence="3">DSM 133</strain>
    </source>
</reference>
<dbReference type="PANTHER" id="PTHR43540:SF15">
    <property type="entry name" value="BLR5631 PROTEIN"/>
    <property type="match status" value="1"/>
</dbReference>
<dbReference type="PANTHER" id="PTHR43540">
    <property type="entry name" value="PEROXYUREIDOACRYLATE/UREIDOACRYLATE AMIDOHYDROLASE-RELATED"/>
    <property type="match status" value="1"/>
</dbReference>
<name>A0A182D4V4_BLAVI</name>
<dbReference type="AlphaFoldDB" id="A0A182D4V4"/>
<dbReference type="InterPro" id="IPR036380">
    <property type="entry name" value="Isochorismatase-like_sf"/>
</dbReference>
<sequence length="199" mass="22124">MTSVIDLRHYADPTRIPTLVLLDLQQEYLASPRVLALPDAEAAIESCRSALHHARAMGFPIVFARWRARSPLFNPATRFAKWIEGFEPHGTELVFERDRPSLYASGAFTEVMNHGDGSFVLAGFAGESACLSTVIDAFHRGHRVTFLNDASASHGLEDIGPAEVHRTVSRLVGLYGESISTRMWIERTARPRRVVGERP</sequence>
<dbReference type="Gene3D" id="3.40.50.850">
    <property type="entry name" value="Isochorismatase-like"/>
    <property type="match status" value="1"/>
</dbReference>
<dbReference type="Pfam" id="PF00857">
    <property type="entry name" value="Isochorismatase"/>
    <property type="match status" value="1"/>
</dbReference>
<accession>A0A182D4V4</accession>
<dbReference type="SUPFAM" id="SSF52499">
    <property type="entry name" value="Isochorismatase-like hydrolases"/>
    <property type="match status" value="1"/>
</dbReference>
<evidence type="ECO:0000313" key="3">
    <source>
        <dbReference type="EMBL" id="BAS00456.1"/>
    </source>
</evidence>
<evidence type="ECO:0000256" key="1">
    <source>
        <dbReference type="ARBA" id="ARBA00022801"/>
    </source>
</evidence>
<dbReference type="EMBL" id="AP014854">
    <property type="protein sequence ID" value="BAS00456.1"/>
    <property type="molecule type" value="Genomic_DNA"/>
</dbReference>
<dbReference type="OrthoDB" id="8219968at2"/>
<evidence type="ECO:0000259" key="2">
    <source>
        <dbReference type="Pfam" id="PF00857"/>
    </source>
</evidence>